<evidence type="ECO:0000313" key="3">
    <source>
        <dbReference type="Proteomes" id="UP001175271"/>
    </source>
</evidence>
<accession>A0AA39HMM2</accession>
<feature type="transmembrane region" description="Helical" evidence="1">
    <location>
        <begin position="48"/>
        <end position="70"/>
    </location>
</feature>
<evidence type="ECO:0000256" key="1">
    <source>
        <dbReference type="SAM" id="Phobius"/>
    </source>
</evidence>
<keyword evidence="1" id="KW-0812">Transmembrane</keyword>
<gene>
    <name evidence="2" type="ORF">QR680_004087</name>
</gene>
<feature type="transmembrane region" description="Helical" evidence="1">
    <location>
        <begin position="82"/>
        <end position="105"/>
    </location>
</feature>
<dbReference type="Proteomes" id="UP001175271">
    <property type="component" value="Unassembled WGS sequence"/>
</dbReference>
<keyword evidence="1" id="KW-0472">Membrane</keyword>
<feature type="transmembrane region" description="Helical" evidence="1">
    <location>
        <begin position="12"/>
        <end position="36"/>
    </location>
</feature>
<reference evidence="2" key="1">
    <citation type="submission" date="2023-06" db="EMBL/GenBank/DDBJ databases">
        <title>Genomic analysis of the entomopathogenic nematode Steinernema hermaphroditum.</title>
        <authorList>
            <person name="Schwarz E.M."/>
            <person name="Heppert J.K."/>
            <person name="Baniya A."/>
            <person name="Schwartz H.T."/>
            <person name="Tan C.-H."/>
            <person name="Antoshechkin I."/>
            <person name="Sternberg P.W."/>
            <person name="Goodrich-Blair H."/>
            <person name="Dillman A.R."/>
        </authorList>
    </citation>
    <scope>NUCLEOTIDE SEQUENCE</scope>
    <source>
        <strain evidence="2">PS9179</strain>
        <tissue evidence="2">Whole animal</tissue>
    </source>
</reference>
<dbReference type="AlphaFoldDB" id="A0AA39HMM2"/>
<feature type="transmembrane region" description="Helical" evidence="1">
    <location>
        <begin position="133"/>
        <end position="162"/>
    </location>
</feature>
<evidence type="ECO:0000313" key="2">
    <source>
        <dbReference type="EMBL" id="KAK0408668.1"/>
    </source>
</evidence>
<keyword evidence="3" id="KW-1185">Reference proteome</keyword>
<proteinExistence type="predicted"/>
<name>A0AA39HMM2_9BILA</name>
<keyword evidence="1" id="KW-1133">Transmembrane helix</keyword>
<comment type="caution">
    <text evidence="2">The sequence shown here is derived from an EMBL/GenBank/DDBJ whole genome shotgun (WGS) entry which is preliminary data.</text>
</comment>
<sequence>MYCDPRHACCFGFGGIVSVAETIAWYEIAIGVLGLLASAFKKLHVSPFSVVSVIYLFMKIFVSFAIVNAVDRQKHKRLYPAIVMKAIEIVFISVIIACLSMAIVYPWEGRKAMADIFYREPEIQPFFITGIDFAYIGCFSTIVIVLLCVVLCFTIWFLVVFYKCRKFLEGKGQSMVAQSAVVTEATRF</sequence>
<dbReference type="EMBL" id="JAUCMV010000003">
    <property type="protein sequence ID" value="KAK0408668.1"/>
    <property type="molecule type" value="Genomic_DNA"/>
</dbReference>
<protein>
    <submittedName>
        <fullName evidence="2">Uncharacterized protein</fullName>
    </submittedName>
</protein>
<organism evidence="2 3">
    <name type="scientific">Steinernema hermaphroditum</name>
    <dbReference type="NCBI Taxonomy" id="289476"/>
    <lineage>
        <taxon>Eukaryota</taxon>
        <taxon>Metazoa</taxon>
        <taxon>Ecdysozoa</taxon>
        <taxon>Nematoda</taxon>
        <taxon>Chromadorea</taxon>
        <taxon>Rhabditida</taxon>
        <taxon>Tylenchina</taxon>
        <taxon>Panagrolaimomorpha</taxon>
        <taxon>Strongyloidoidea</taxon>
        <taxon>Steinernematidae</taxon>
        <taxon>Steinernema</taxon>
    </lineage>
</organism>